<keyword evidence="2" id="KW-1185">Reference proteome</keyword>
<evidence type="ECO:0000313" key="2">
    <source>
        <dbReference type="Proteomes" id="UP000192582"/>
    </source>
</evidence>
<reference evidence="1 2" key="1">
    <citation type="submission" date="2017-04" db="EMBL/GenBank/DDBJ databases">
        <authorList>
            <person name="Afonso C.L."/>
            <person name="Miller P.J."/>
            <person name="Scott M.A."/>
            <person name="Spackman E."/>
            <person name="Goraichik I."/>
            <person name="Dimitrov K.M."/>
            <person name="Suarez D.L."/>
            <person name="Swayne D.E."/>
        </authorList>
    </citation>
    <scope>NUCLEOTIDE SEQUENCE [LARGE SCALE GENOMIC DNA]</scope>
    <source>
        <strain evidence="1 2">KR-140</strain>
    </source>
</reference>
<evidence type="ECO:0000313" key="1">
    <source>
        <dbReference type="EMBL" id="SMB81631.1"/>
    </source>
</evidence>
<gene>
    <name evidence="1" type="ORF">SAMN00790413_04655</name>
</gene>
<sequence>MRREQFYVLRLWNDGASPEDWRVALSPLVGGPERYFISVQDFSRFLGEGDGLHLRGWDAPPSPSGPSS</sequence>
<dbReference type="Proteomes" id="UP000192582">
    <property type="component" value="Unassembled WGS sequence"/>
</dbReference>
<proteinExistence type="predicted"/>
<accession>A0A1W1ULE3</accession>
<name>A0A1W1ULE3_9DEIO</name>
<organism evidence="1 2">
    <name type="scientific">Deinococcus hopiensis KR-140</name>
    <dbReference type="NCBI Taxonomy" id="695939"/>
    <lineage>
        <taxon>Bacteria</taxon>
        <taxon>Thermotogati</taxon>
        <taxon>Deinococcota</taxon>
        <taxon>Deinococci</taxon>
        <taxon>Deinococcales</taxon>
        <taxon>Deinococcaceae</taxon>
        <taxon>Deinococcus</taxon>
    </lineage>
</organism>
<dbReference type="EMBL" id="FWWU01000005">
    <property type="protein sequence ID" value="SMB81631.1"/>
    <property type="molecule type" value="Genomic_DNA"/>
</dbReference>
<dbReference type="RefSeq" id="WP_084045994.1">
    <property type="nucleotide sequence ID" value="NZ_FWWU01000005.1"/>
</dbReference>
<protein>
    <submittedName>
        <fullName evidence="1">Uncharacterized protein</fullName>
    </submittedName>
</protein>
<dbReference type="AlphaFoldDB" id="A0A1W1ULE3"/>